<dbReference type="Proteomes" id="UP000284375">
    <property type="component" value="Unassembled WGS sequence"/>
</dbReference>
<reference evidence="2 3" key="1">
    <citation type="submission" date="2015-09" db="EMBL/GenBank/DDBJ databases">
        <title>Host preference determinants of Valsa canker pathogens revealed by comparative genomics.</title>
        <authorList>
            <person name="Yin Z."/>
            <person name="Huang L."/>
        </authorList>
    </citation>
    <scope>NUCLEOTIDE SEQUENCE [LARGE SCALE GENOMIC DNA]</scope>
    <source>
        <strain evidence="2 3">YSFL</strain>
    </source>
</reference>
<comment type="caution">
    <text evidence="2">The sequence shown here is derived from an EMBL/GenBank/DDBJ whole genome shotgun (WGS) entry which is preliminary data.</text>
</comment>
<dbReference type="PANTHER" id="PTHR10622">
    <property type="entry name" value="HET DOMAIN-CONTAINING PROTEIN"/>
    <property type="match status" value="1"/>
</dbReference>
<dbReference type="Pfam" id="PF06985">
    <property type="entry name" value="HET"/>
    <property type="match status" value="1"/>
</dbReference>
<accession>A0A423VA33</accession>
<evidence type="ECO:0000259" key="1">
    <source>
        <dbReference type="Pfam" id="PF06985"/>
    </source>
</evidence>
<organism evidence="2 3">
    <name type="scientific">Cytospora chrysosperma</name>
    <name type="common">Cytospora canker fungus</name>
    <name type="synonym">Sphaeria chrysosperma</name>
    <dbReference type="NCBI Taxonomy" id="252740"/>
    <lineage>
        <taxon>Eukaryota</taxon>
        <taxon>Fungi</taxon>
        <taxon>Dikarya</taxon>
        <taxon>Ascomycota</taxon>
        <taxon>Pezizomycotina</taxon>
        <taxon>Sordariomycetes</taxon>
        <taxon>Sordariomycetidae</taxon>
        <taxon>Diaporthales</taxon>
        <taxon>Cytosporaceae</taxon>
        <taxon>Cytospora</taxon>
    </lineage>
</organism>
<dbReference type="PANTHER" id="PTHR10622:SF10">
    <property type="entry name" value="HET DOMAIN-CONTAINING PROTEIN"/>
    <property type="match status" value="1"/>
</dbReference>
<feature type="domain" description="Heterokaryon incompatibility" evidence="1">
    <location>
        <begin position="42"/>
        <end position="80"/>
    </location>
</feature>
<dbReference type="STRING" id="252740.A0A423VA33"/>
<evidence type="ECO:0000313" key="2">
    <source>
        <dbReference type="EMBL" id="ROV87718.1"/>
    </source>
</evidence>
<evidence type="ECO:0000313" key="3">
    <source>
        <dbReference type="Proteomes" id="UP000284375"/>
    </source>
</evidence>
<keyword evidence="3" id="KW-1185">Reference proteome</keyword>
<dbReference type="InterPro" id="IPR010730">
    <property type="entry name" value="HET"/>
</dbReference>
<gene>
    <name evidence="2" type="ORF">VSDG_09744</name>
</gene>
<sequence length="87" mass="10168">MRLLHAQTLEFEDFASLETTPKYAILSHTWGNEEVTYEDMRDGLEHFWVDTCCIDKSSSAELSEAINSMFKWYQQAEGKIQLIKVVY</sequence>
<proteinExistence type="predicted"/>
<protein>
    <recommendedName>
        <fullName evidence="1">Heterokaryon incompatibility domain-containing protein</fullName>
    </recommendedName>
</protein>
<dbReference type="AlphaFoldDB" id="A0A423VA33"/>
<dbReference type="OrthoDB" id="5233664at2759"/>
<dbReference type="EMBL" id="LJZO01000077">
    <property type="protein sequence ID" value="ROV87718.1"/>
    <property type="molecule type" value="Genomic_DNA"/>
</dbReference>
<name>A0A423VA33_CYTCH</name>